<feature type="domain" description="EF-hand" evidence="7">
    <location>
        <begin position="101"/>
        <end position="136"/>
    </location>
</feature>
<dbReference type="PROSITE" id="PS00018">
    <property type="entry name" value="EF_HAND_1"/>
    <property type="match status" value="2"/>
</dbReference>
<dbReference type="InterPro" id="IPR050230">
    <property type="entry name" value="CALM/Myosin/TropC-like"/>
</dbReference>
<evidence type="ECO:0000313" key="9">
    <source>
        <dbReference type="WBParaSite" id="L893_g31289.t1"/>
    </source>
</evidence>
<keyword evidence="1" id="KW-0479">Metal-binding</keyword>
<evidence type="ECO:0000256" key="2">
    <source>
        <dbReference type="ARBA" id="ARBA00022737"/>
    </source>
</evidence>
<accession>A0A1I7ZZD3</accession>
<reference evidence="9" key="1">
    <citation type="submission" date="2016-11" db="UniProtKB">
        <authorList>
            <consortium name="WormBaseParasite"/>
        </authorList>
    </citation>
    <scope>IDENTIFICATION</scope>
</reference>
<keyword evidence="2" id="KW-0677">Repeat</keyword>
<dbReference type="InterPro" id="IPR018247">
    <property type="entry name" value="EF_Hand_1_Ca_BS"/>
</dbReference>
<dbReference type="Pfam" id="PF13499">
    <property type="entry name" value="EF-hand_7"/>
    <property type="match status" value="2"/>
</dbReference>
<evidence type="ECO:0000256" key="4">
    <source>
        <dbReference type="ARBA" id="ARBA00023179"/>
    </source>
</evidence>
<keyword evidence="3" id="KW-0106">Calcium</keyword>
<dbReference type="PANTHER" id="PTHR23048">
    <property type="entry name" value="MYOSIN LIGHT CHAIN 1, 3"/>
    <property type="match status" value="1"/>
</dbReference>
<dbReference type="InterPro" id="IPR002048">
    <property type="entry name" value="EF_hand_dom"/>
</dbReference>
<dbReference type="PANTHER" id="PTHR23048:SF46">
    <property type="entry name" value="TROPONIN C-LIKE ISOFORM X1"/>
    <property type="match status" value="1"/>
</dbReference>
<dbReference type="SUPFAM" id="SSF47473">
    <property type="entry name" value="EF-hand"/>
    <property type="match status" value="1"/>
</dbReference>
<dbReference type="PROSITE" id="PS50222">
    <property type="entry name" value="EF_HAND_2"/>
    <property type="match status" value="4"/>
</dbReference>
<comment type="similarity">
    <text evidence="5">Belongs to the troponin C family.</text>
</comment>
<dbReference type="AlphaFoldDB" id="A0A1I7ZZD3"/>
<dbReference type="GO" id="GO:0005509">
    <property type="term" value="F:calcium ion binding"/>
    <property type="evidence" value="ECO:0007669"/>
    <property type="project" value="InterPro"/>
</dbReference>
<evidence type="ECO:0000259" key="7">
    <source>
        <dbReference type="PROSITE" id="PS50222"/>
    </source>
</evidence>
<dbReference type="WBParaSite" id="L893_g31289.t1">
    <property type="protein sequence ID" value="L893_g31289.t1"/>
    <property type="gene ID" value="L893_g31289"/>
</dbReference>
<dbReference type="Gene3D" id="1.10.238.10">
    <property type="entry name" value="EF-hand"/>
    <property type="match status" value="2"/>
</dbReference>
<dbReference type="InterPro" id="IPR011992">
    <property type="entry name" value="EF-hand-dom_pair"/>
</dbReference>
<feature type="compositionally biased region" description="Low complexity" evidence="6">
    <location>
        <begin position="1"/>
        <end position="15"/>
    </location>
</feature>
<dbReference type="SMART" id="SM00054">
    <property type="entry name" value="EFh"/>
    <property type="match status" value="4"/>
</dbReference>
<evidence type="ECO:0000256" key="5">
    <source>
        <dbReference type="ARBA" id="ARBA00038202"/>
    </source>
</evidence>
<feature type="domain" description="EF-hand" evidence="7">
    <location>
        <begin position="65"/>
        <end position="100"/>
    </location>
</feature>
<name>A0A1I7ZZD3_9BILA</name>
<evidence type="ECO:0000256" key="6">
    <source>
        <dbReference type="SAM" id="MobiDB-lite"/>
    </source>
</evidence>
<dbReference type="CDD" id="cd00051">
    <property type="entry name" value="EFh"/>
    <property type="match status" value="1"/>
</dbReference>
<dbReference type="FunFam" id="1.10.238.10:FF:000355">
    <property type="entry name" value="Uncharacterized calcium-binding protein B0563.7"/>
    <property type="match status" value="1"/>
</dbReference>
<dbReference type="GO" id="GO:0016460">
    <property type="term" value="C:myosin II complex"/>
    <property type="evidence" value="ECO:0007669"/>
    <property type="project" value="TreeGrafter"/>
</dbReference>
<dbReference type="Proteomes" id="UP000095287">
    <property type="component" value="Unplaced"/>
</dbReference>
<organism evidence="8 9">
    <name type="scientific">Steinernema glaseri</name>
    <dbReference type="NCBI Taxonomy" id="37863"/>
    <lineage>
        <taxon>Eukaryota</taxon>
        <taxon>Metazoa</taxon>
        <taxon>Ecdysozoa</taxon>
        <taxon>Nematoda</taxon>
        <taxon>Chromadorea</taxon>
        <taxon>Rhabditida</taxon>
        <taxon>Tylenchina</taxon>
        <taxon>Panagrolaimomorpha</taxon>
        <taxon>Strongyloidoidea</taxon>
        <taxon>Steinernematidae</taxon>
        <taxon>Steinernema</taxon>
    </lineage>
</organism>
<sequence>MSLSGRMTSRRTSSMKGNKLPHKTSLLAETLKQKFHVDGGERNNGHANCGNSAPLINKLDRYSEEELQEYKQVFDMFDTDRSGAIGLGELEIAMQNLGLDPKPEDLERIIAEVDQIGNHEIDFDEFCEVMNKLNQKQNGWNQVVRECFEVFDRKKNGHITKEEFEATLRELGDFTNSSVIDEIFTDVDVDTNGIIDYDEFSFMVKNYLLDEDVF</sequence>
<feature type="region of interest" description="Disordered" evidence="6">
    <location>
        <begin position="1"/>
        <end position="22"/>
    </location>
</feature>
<feature type="domain" description="EF-hand" evidence="7">
    <location>
        <begin position="175"/>
        <end position="210"/>
    </location>
</feature>
<dbReference type="FunFam" id="1.10.238.10:FF:000336">
    <property type="entry name" value="HLH domain-containing protein"/>
    <property type="match status" value="1"/>
</dbReference>
<evidence type="ECO:0000256" key="1">
    <source>
        <dbReference type="ARBA" id="ARBA00022723"/>
    </source>
</evidence>
<protein>
    <submittedName>
        <fullName evidence="9">EF-hand domain-containing protein</fullName>
    </submittedName>
</protein>
<keyword evidence="4" id="KW-0514">Muscle protein</keyword>
<proteinExistence type="inferred from homology"/>
<evidence type="ECO:0000313" key="8">
    <source>
        <dbReference type="Proteomes" id="UP000095287"/>
    </source>
</evidence>
<keyword evidence="8" id="KW-1185">Reference proteome</keyword>
<evidence type="ECO:0000256" key="3">
    <source>
        <dbReference type="ARBA" id="ARBA00022837"/>
    </source>
</evidence>
<feature type="domain" description="EF-hand" evidence="7">
    <location>
        <begin position="139"/>
        <end position="174"/>
    </location>
</feature>